<evidence type="ECO:0000313" key="3">
    <source>
        <dbReference type="EMBL" id="MDC7684126.1"/>
    </source>
</evidence>
<gene>
    <name evidence="3" type="ORF">PQU92_12620</name>
</gene>
<feature type="signal peptide" evidence="1">
    <location>
        <begin position="1"/>
        <end position="23"/>
    </location>
</feature>
<dbReference type="InterPro" id="IPR049349">
    <property type="entry name" value="DUF2264_N"/>
</dbReference>
<evidence type="ECO:0000313" key="4">
    <source>
        <dbReference type="Proteomes" id="UP001214854"/>
    </source>
</evidence>
<reference evidence="3 4" key="1">
    <citation type="submission" date="2023-01" db="EMBL/GenBank/DDBJ databases">
        <title>Novel species of the genus Asticcacaulis isolated from rivers.</title>
        <authorList>
            <person name="Lu H."/>
        </authorList>
    </citation>
    <scope>NUCLEOTIDE SEQUENCE [LARGE SCALE GENOMIC DNA]</scope>
    <source>
        <strain evidence="3 4">BYS171W</strain>
    </source>
</reference>
<keyword evidence="4" id="KW-1185">Reference proteome</keyword>
<protein>
    <submittedName>
        <fullName evidence="3">DUF2264 domain-containing protein</fullName>
    </submittedName>
</protein>
<dbReference type="RefSeq" id="WP_272748579.1">
    <property type="nucleotide sequence ID" value="NZ_JAQQKX010000010.1"/>
</dbReference>
<proteinExistence type="predicted"/>
<dbReference type="PIRSF" id="PIRSF014753">
    <property type="entry name" value="UCP014753"/>
    <property type="match status" value="1"/>
</dbReference>
<dbReference type="Proteomes" id="UP001214854">
    <property type="component" value="Unassembled WGS sequence"/>
</dbReference>
<dbReference type="PROSITE" id="PS51318">
    <property type="entry name" value="TAT"/>
    <property type="match status" value="1"/>
</dbReference>
<dbReference type="EMBL" id="JAQQKX010000010">
    <property type="protein sequence ID" value="MDC7684126.1"/>
    <property type="molecule type" value="Genomic_DNA"/>
</dbReference>
<name>A0ABT5HXG3_9CAUL</name>
<accession>A0ABT5HXG3</accession>
<dbReference type="PANTHER" id="PTHR35339">
    <property type="entry name" value="LINALOOL DEHYDRATASE_ISOMERASE DOMAIN-CONTAINING PROTEIN"/>
    <property type="match status" value="1"/>
</dbReference>
<evidence type="ECO:0000259" key="2">
    <source>
        <dbReference type="Pfam" id="PF10022"/>
    </source>
</evidence>
<evidence type="ECO:0000256" key="1">
    <source>
        <dbReference type="SAM" id="SignalP"/>
    </source>
</evidence>
<comment type="caution">
    <text evidence="3">The sequence shown here is derived from an EMBL/GenBank/DDBJ whole genome shotgun (WGS) entry which is preliminary data.</text>
</comment>
<dbReference type="InterPro" id="IPR016624">
    <property type="entry name" value="UCP014753"/>
</dbReference>
<organism evidence="3 4">
    <name type="scientific">Asticcacaulis aquaticus</name>
    <dbReference type="NCBI Taxonomy" id="2984212"/>
    <lineage>
        <taxon>Bacteria</taxon>
        <taxon>Pseudomonadati</taxon>
        <taxon>Pseudomonadota</taxon>
        <taxon>Alphaproteobacteria</taxon>
        <taxon>Caulobacterales</taxon>
        <taxon>Caulobacteraceae</taxon>
        <taxon>Asticcacaulis</taxon>
    </lineage>
</organism>
<sequence>MPISRRLFFTAATAMGITGPLSAATVTATTGAQDRAYWVGVMDRIARPVLSHLAAGTLRQAMPVEQKPNAGREKYSHLEAFGRLMCGIAPWLALKGLAGTELKLQQQYIAWSPTALDNATRPGSPDALNFTDGGQALVDAAFLAQGLLRAPDVLWAPLSDRVKTQVIEAFVASRKASDPKTSNWVMFAAMVEAFLRSAGQTTVPSRLEENVRLMLGWYLGDGAYGDGEFYHHDYYNALVIQPMLVDVLGVLKAQDPRFTPAYDQVLMRSVRYAAVQERMIAPDGSFPPLGRSLTYRFGALQTLAQMAWMDALPAEITPAQVRCALTATIRRLSEARGTFDAKGWLTIGFAGHQPGLGEAYISTGSLYLCAAGLLPLGLPPAHAFWSAPAAPWTSRKVWGGVDQPADHALKDVRQVVVPDLKR</sequence>
<dbReference type="InterPro" id="IPR006311">
    <property type="entry name" value="TAT_signal"/>
</dbReference>
<feature type="domain" description="DUF2264" evidence="2">
    <location>
        <begin position="34"/>
        <end position="392"/>
    </location>
</feature>
<dbReference type="Pfam" id="PF10022">
    <property type="entry name" value="DUF2264"/>
    <property type="match status" value="1"/>
</dbReference>
<feature type="chain" id="PRO_5047255737" evidence="1">
    <location>
        <begin position="24"/>
        <end position="422"/>
    </location>
</feature>
<keyword evidence="1" id="KW-0732">Signal</keyword>
<dbReference type="PANTHER" id="PTHR35339:SF3">
    <property type="entry name" value="DUF2264 DOMAIN-CONTAINING PROTEIN"/>
    <property type="match status" value="1"/>
</dbReference>